<evidence type="ECO:0000313" key="1">
    <source>
        <dbReference type="EMBL" id="MEJ7138730.1"/>
    </source>
</evidence>
<proteinExistence type="predicted"/>
<comment type="caution">
    <text evidence="1">The sequence shown here is derived from an EMBL/GenBank/DDBJ whole genome shotgun (WGS) entry which is preliminary data.</text>
</comment>
<organism evidence="1 2">
    <name type="scientific">Amphibiibacter pelophylacis</name>
    <dbReference type="NCBI Taxonomy" id="1799477"/>
    <lineage>
        <taxon>Bacteria</taxon>
        <taxon>Pseudomonadati</taxon>
        <taxon>Pseudomonadota</taxon>
        <taxon>Betaproteobacteria</taxon>
        <taxon>Burkholderiales</taxon>
        <taxon>Sphaerotilaceae</taxon>
        <taxon>Amphibiibacter</taxon>
    </lineage>
</organism>
<protein>
    <submittedName>
        <fullName evidence="1">Uncharacterized protein</fullName>
    </submittedName>
</protein>
<name>A0ACC6P3C6_9BURK</name>
<dbReference type="Proteomes" id="UP001364695">
    <property type="component" value="Unassembled WGS sequence"/>
</dbReference>
<accession>A0ACC6P3C6</accession>
<dbReference type="EMBL" id="JAWDIE010000014">
    <property type="protein sequence ID" value="MEJ7138730.1"/>
    <property type="molecule type" value="Genomic_DNA"/>
</dbReference>
<keyword evidence="2" id="KW-1185">Reference proteome</keyword>
<gene>
    <name evidence="1" type="ORF">RV045_09885</name>
</gene>
<evidence type="ECO:0000313" key="2">
    <source>
        <dbReference type="Proteomes" id="UP001364695"/>
    </source>
</evidence>
<sequence>MTRTASLPFWRLLRTAALSLAAVAGLSLPVLSHAAPAKAAAQQVQAADDDEGDADFLTEYVDEAQQLRRTVKAGDIFLYSSVNCGICSWARGWMEAHKIPFGECFIEEDVDCLKNFRTAQRALKIRGTPLTLVRGQFMQGYDPDGVIRLLRKKG</sequence>
<reference evidence="1" key="1">
    <citation type="submission" date="2023-10" db="EMBL/GenBank/DDBJ databases">
        <title>Amphibacter perezi, gen. nov., sp. nov. a novel taxa of the family Comamonadaceae, class Betaproteobacteria isolated from the skin microbiota of Pelophylax perezi from different populations.</title>
        <authorList>
            <person name="Costa S."/>
            <person name="Proenca D.N."/>
            <person name="Lopes I."/>
            <person name="Morais P.V."/>
        </authorList>
    </citation>
    <scope>NUCLEOTIDE SEQUENCE</scope>
    <source>
        <strain evidence="1">SL12-8</strain>
    </source>
</reference>